<feature type="compositionally biased region" description="Polar residues" evidence="1">
    <location>
        <begin position="199"/>
        <end position="225"/>
    </location>
</feature>
<feature type="compositionally biased region" description="Basic residues" evidence="1">
    <location>
        <begin position="110"/>
        <end position="124"/>
    </location>
</feature>
<protein>
    <submittedName>
        <fullName evidence="2">Uncharacterized protein</fullName>
    </submittedName>
</protein>
<reference evidence="2" key="1">
    <citation type="submission" date="2018-04" db="EMBL/GenBank/DDBJ databases">
        <title>WGS assembly of Panicum hallii.</title>
        <authorList>
            <person name="Lovell J."/>
            <person name="Jenkins J."/>
            <person name="Lowry D."/>
            <person name="Mamidi S."/>
            <person name="Sreedasyam A."/>
            <person name="Weng X."/>
            <person name="Barry K."/>
            <person name="Bonette J."/>
            <person name="Campitelli B."/>
            <person name="Daum C."/>
            <person name="Gordon S."/>
            <person name="Gould B."/>
            <person name="Lipzen A."/>
            <person name="Macqueen A."/>
            <person name="Palacio-Mejia J."/>
            <person name="Plott C."/>
            <person name="Shakirov E."/>
            <person name="Shu S."/>
            <person name="Yoshinaga Y."/>
            <person name="Zane M."/>
            <person name="Rokhsar D."/>
            <person name="Grimwood J."/>
            <person name="Schmutz J."/>
            <person name="Juenger T."/>
        </authorList>
    </citation>
    <scope>NUCLEOTIDE SEQUENCE [LARGE SCALE GENOMIC DNA]</scope>
    <source>
        <strain evidence="2">FIL2</strain>
    </source>
</reference>
<name>A0A2T8KX18_9POAL</name>
<accession>A0A2T8KX18</accession>
<feature type="region of interest" description="Disordered" evidence="1">
    <location>
        <begin position="1"/>
        <end position="41"/>
    </location>
</feature>
<feature type="compositionally biased region" description="Basic and acidic residues" evidence="1">
    <location>
        <begin position="61"/>
        <end position="72"/>
    </location>
</feature>
<dbReference type="Gramene" id="PVH66714">
    <property type="protein sequence ID" value="PVH66714"/>
    <property type="gene ID" value="PAHAL_1G325900"/>
</dbReference>
<evidence type="ECO:0000313" key="2">
    <source>
        <dbReference type="EMBL" id="PVH66714.1"/>
    </source>
</evidence>
<sequence>MRPGGYYPRANGNGGGFRHGGGHQPYRPPAPPEQQQMTPQQREAVLMAAGRLAAEYLVDRGDLPSDVLENRRPPAPIPFQQQGPPAPRFHQGRGPPPPQHHQPAGPRPFHSFHHGQQRPHRRFAGPRPFQFHGGHGPFPKRPRQGPPRSFPYGPRAVAAPPDKETTGCAGQGAAAPPVAKSEVQQDEGNVAVAGEAGESQPTAQPGSATSGGTEQVNEPSSSSLGANDDESS</sequence>
<feature type="compositionally biased region" description="Gly residues" evidence="1">
    <location>
        <begin position="12"/>
        <end position="23"/>
    </location>
</feature>
<dbReference type="Proteomes" id="UP000243499">
    <property type="component" value="Chromosome 1"/>
</dbReference>
<gene>
    <name evidence="2" type="ORF">PAHAL_1G325900</name>
</gene>
<dbReference type="AlphaFoldDB" id="A0A2T8KX18"/>
<dbReference type="EMBL" id="CM008046">
    <property type="protein sequence ID" value="PVH66714.1"/>
    <property type="molecule type" value="Genomic_DNA"/>
</dbReference>
<evidence type="ECO:0000256" key="1">
    <source>
        <dbReference type="SAM" id="MobiDB-lite"/>
    </source>
</evidence>
<feature type="region of interest" description="Disordered" evidence="1">
    <location>
        <begin position="61"/>
        <end position="232"/>
    </location>
</feature>
<proteinExistence type="predicted"/>
<organism evidence="2">
    <name type="scientific">Panicum hallii</name>
    <dbReference type="NCBI Taxonomy" id="206008"/>
    <lineage>
        <taxon>Eukaryota</taxon>
        <taxon>Viridiplantae</taxon>
        <taxon>Streptophyta</taxon>
        <taxon>Embryophyta</taxon>
        <taxon>Tracheophyta</taxon>
        <taxon>Spermatophyta</taxon>
        <taxon>Magnoliopsida</taxon>
        <taxon>Liliopsida</taxon>
        <taxon>Poales</taxon>
        <taxon>Poaceae</taxon>
        <taxon>PACMAD clade</taxon>
        <taxon>Panicoideae</taxon>
        <taxon>Panicodae</taxon>
        <taxon>Paniceae</taxon>
        <taxon>Panicinae</taxon>
        <taxon>Panicum</taxon>
        <taxon>Panicum sect. Panicum</taxon>
    </lineage>
</organism>